<dbReference type="Gene3D" id="2.60.120.260">
    <property type="entry name" value="Galactose-binding domain-like"/>
    <property type="match status" value="1"/>
</dbReference>
<dbReference type="Gene3D" id="3.40.190.10">
    <property type="entry name" value="Periplasmic binding protein-like II"/>
    <property type="match status" value="1"/>
</dbReference>
<evidence type="ECO:0000313" key="2">
    <source>
        <dbReference type="Proteomes" id="UP000620133"/>
    </source>
</evidence>
<name>A0A7U9THA0_9MOLU</name>
<dbReference type="SUPFAM" id="SSF53850">
    <property type="entry name" value="Periplasmic binding protein-like II"/>
    <property type="match status" value="1"/>
</dbReference>
<accession>A0A7U9THA0</accession>
<keyword evidence="2" id="KW-1185">Reference proteome</keyword>
<evidence type="ECO:0000313" key="1">
    <source>
        <dbReference type="EMBL" id="BCR35791.1"/>
    </source>
</evidence>
<gene>
    <name evidence="1" type="ORF">MPAN_006840</name>
</gene>
<organism evidence="1 2">
    <name type="scientific">Mariniplasma anaerobium</name>
    <dbReference type="NCBI Taxonomy" id="2735436"/>
    <lineage>
        <taxon>Bacteria</taxon>
        <taxon>Bacillati</taxon>
        <taxon>Mycoplasmatota</taxon>
        <taxon>Mollicutes</taxon>
        <taxon>Acholeplasmatales</taxon>
        <taxon>Acholeplasmataceae</taxon>
        <taxon>Mariniplasma</taxon>
    </lineage>
</organism>
<dbReference type="RefSeq" id="WP_176238626.1">
    <property type="nucleotide sequence ID" value="NZ_AP024412.1"/>
</dbReference>
<dbReference type="Pfam" id="PF01547">
    <property type="entry name" value="SBP_bac_1"/>
    <property type="match status" value="1"/>
</dbReference>
<dbReference type="InterPro" id="IPR006059">
    <property type="entry name" value="SBP"/>
</dbReference>
<dbReference type="PANTHER" id="PTHR43649">
    <property type="entry name" value="ARABINOSE-BINDING PROTEIN-RELATED"/>
    <property type="match status" value="1"/>
</dbReference>
<proteinExistence type="predicted"/>
<dbReference type="Proteomes" id="UP000620133">
    <property type="component" value="Chromosome"/>
</dbReference>
<dbReference type="KEGG" id="manr:MPAN_006840"/>
<dbReference type="EMBL" id="AP024412">
    <property type="protein sequence ID" value="BCR35791.1"/>
    <property type="molecule type" value="Genomic_DNA"/>
</dbReference>
<dbReference type="AlphaFoldDB" id="A0A7U9THA0"/>
<dbReference type="PANTHER" id="PTHR43649:SF27">
    <property type="entry name" value="EXTRACELLULAR SOLUTE-BINDING PROTEIN FAMILY 1"/>
    <property type="match status" value="1"/>
</dbReference>
<sequence length="1022" mass="118816">MKKTKDILKKGMAHIEAFFKLLTIKKWLILTFSVLLVTIITVSFFKVSSNHDFYATQELSYDYSNQSLSQAYNQTLYSELKQNYIENNIQDTQVEETVTTLEMVGDFVDVNDVNYGEIVQDYQSQKSNSNDILLLKENNDITWTHNESESGLYYLAIDFYEIQDNINQAQIEISINGEPQFYEAQTIVLKSKWVYDTYDFMLDRYENEIMPSSHKVKEWTYQNIYDYRGMHPGYFAFYLEQGDELSISYVNQEVLIGQIYYVQNESFMTYDNYLNMYPTANVVEDEITVSARNILYRNNPSIRLRTEQDPSNLYYDTQFLRLNTIFGDSWQNSGDEIAYEIDVEEAGFYHLSFKYRQYMIKDMTVFRKIRINGEVPFDLFESYAFPYTTNFINRTLSDSDGESIKVYLEAGTNEIVLESVNYPYRDTIETIQYVMSNIQALALDVKRYTSGGTDKYRDWDIEAYFPEASDNITSWARLLEETYDVLLPLSDIEQPSEIANLMVAAKRLDNIASDINKLPSMMVQFSDGDSSINQILGDLMQRLLRTNLEMERMIVHGDVKIEKPYANIFVRFFEGTKRLVLSFVNNPYSASDRNDEDITVWVNHPRQYIEVMQALIDQYYQGNRKVTLSQMPDQNKLILANASNQAPDLAIGVDHWIPYEFAIRDAALDLRQFSGYEDTVNNFTKGAMIPYVFQDGVYGLPETQDFWVTYYRKDILNSIGITEIPQTWEEIIEILPLLQSYGMNYFVPLAQYSGLKPYVATLPFIYQFGGDLYASDGMSTAINSEETLEGITLMSDLFTLYNLPKYVPNFYNHFRYGLLPIGISNLSTYILLETAAVELDGLWEMDLHPGVYNEELDEIVRYSSVGGQSSMIMSSTEYPEESWDFLNWWMSTSVQSEFAFLLQSTYGQAYFWNTANIEAFKNISMPDEYKQIILEQWEYGVEASRIPGAYMVERSISNAWTSIVFDGTNPRQALDEAVRVSNREIIYKMAEFGYTENGEIIKEYIVPSIYNIDQWLTEVDHD</sequence>
<protein>
    <submittedName>
        <fullName evidence="1">ABC transporter substrate-binding protein</fullName>
    </submittedName>
</protein>
<dbReference type="InterPro" id="IPR050490">
    <property type="entry name" value="Bact_solute-bd_prot1"/>
</dbReference>
<reference evidence="1" key="1">
    <citation type="submission" date="2021-01" db="EMBL/GenBank/DDBJ databases">
        <title>Draft genome sequence of Acholeplasmataceae bacterium strain Mahy22.</title>
        <authorList>
            <person name="Watanabe M."/>
            <person name="Kojima H."/>
            <person name="Fukui M."/>
        </authorList>
    </citation>
    <scope>NUCLEOTIDE SEQUENCE</scope>
    <source>
        <strain evidence="1">Mahy22</strain>
    </source>
</reference>